<evidence type="ECO:0000256" key="1">
    <source>
        <dbReference type="SAM" id="SignalP"/>
    </source>
</evidence>
<comment type="caution">
    <text evidence="2">The sequence shown here is derived from an EMBL/GenBank/DDBJ whole genome shotgun (WGS) entry which is preliminary data.</text>
</comment>
<gene>
    <name evidence="2" type="ORF">IAB88_04400</name>
</gene>
<dbReference type="EMBL" id="JADIMC010000053">
    <property type="protein sequence ID" value="MBO8476213.1"/>
    <property type="molecule type" value="Genomic_DNA"/>
</dbReference>
<protein>
    <recommendedName>
        <fullName evidence="4">Lipoprotein</fullName>
    </recommendedName>
</protein>
<sequence length="222" mass="24282">MKAKFLNLMAVALTAGAITSCGGASSFGKLAMDSPEAVEKVKEITTKNVDPKEWKLIQVEWSEGTSDSEKLENNLNLGSIFVKLVKSNGQVFSQGFLGQLGWKPADISPDHWYSQGLDYEKITPIDASKLDPAAITKQLEDAKAMIPAEYEFKSLAEYRIKAGVPESSSGKGEYVADYRTEFTFNVIEKGNETVSNAGTTSIVYYEIDFEVAPDGTLTMKPQ</sequence>
<name>A0A9D9INW9_9BACT</name>
<evidence type="ECO:0008006" key="4">
    <source>
        <dbReference type="Google" id="ProtNLM"/>
    </source>
</evidence>
<evidence type="ECO:0000313" key="3">
    <source>
        <dbReference type="Proteomes" id="UP000823598"/>
    </source>
</evidence>
<evidence type="ECO:0000313" key="2">
    <source>
        <dbReference type="EMBL" id="MBO8476213.1"/>
    </source>
</evidence>
<feature type="chain" id="PRO_5038845913" description="Lipoprotein" evidence="1">
    <location>
        <begin position="18"/>
        <end position="222"/>
    </location>
</feature>
<reference evidence="2" key="2">
    <citation type="journal article" date="2021" name="PeerJ">
        <title>Extensive microbial diversity within the chicken gut microbiome revealed by metagenomics and culture.</title>
        <authorList>
            <person name="Gilroy R."/>
            <person name="Ravi A."/>
            <person name="Getino M."/>
            <person name="Pursley I."/>
            <person name="Horton D.L."/>
            <person name="Alikhan N.F."/>
            <person name="Baker D."/>
            <person name="Gharbi K."/>
            <person name="Hall N."/>
            <person name="Watson M."/>
            <person name="Adriaenssens E.M."/>
            <person name="Foster-Nyarko E."/>
            <person name="Jarju S."/>
            <person name="Secka A."/>
            <person name="Antonio M."/>
            <person name="Oren A."/>
            <person name="Chaudhuri R.R."/>
            <person name="La Ragione R."/>
            <person name="Hildebrand F."/>
            <person name="Pallen M.J."/>
        </authorList>
    </citation>
    <scope>NUCLEOTIDE SEQUENCE</scope>
    <source>
        <strain evidence="2">6919</strain>
    </source>
</reference>
<feature type="signal peptide" evidence="1">
    <location>
        <begin position="1"/>
        <end position="17"/>
    </location>
</feature>
<organism evidence="2 3">
    <name type="scientific">Candidatus Limisoma faecipullorum</name>
    <dbReference type="NCBI Taxonomy" id="2840854"/>
    <lineage>
        <taxon>Bacteria</taxon>
        <taxon>Pseudomonadati</taxon>
        <taxon>Bacteroidota</taxon>
        <taxon>Bacteroidia</taxon>
        <taxon>Bacteroidales</taxon>
        <taxon>Candidatus Limisoma</taxon>
    </lineage>
</organism>
<reference evidence="2" key="1">
    <citation type="submission" date="2020-10" db="EMBL/GenBank/DDBJ databases">
        <authorList>
            <person name="Gilroy R."/>
        </authorList>
    </citation>
    <scope>NUCLEOTIDE SEQUENCE</scope>
    <source>
        <strain evidence="2">6919</strain>
    </source>
</reference>
<dbReference type="Proteomes" id="UP000823598">
    <property type="component" value="Unassembled WGS sequence"/>
</dbReference>
<accession>A0A9D9INW9</accession>
<keyword evidence="1" id="KW-0732">Signal</keyword>
<dbReference type="AlphaFoldDB" id="A0A9D9INW9"/>
<dbReference type="PROSITE" id="PS51257">
    <property type="entry name" value="PROKAR_LIPOPROTEIN"/>
    <property type="match status" value="1"/>
</dbReference>
<proteinExistence type="predicted"/>